<dbReference type="AlphaFoldDB" id="A0A2U3D8K0"/>
<dbReference type="Proteomes" id="UP000245380">
    <property type="component" value="Unassembled WGS sequence"/>
</dbReference>
<keyword evidence="2" id="KW-1185">Reference proteome</keyword>
<comment type="caution">
    <text evidence="1">The sequence shown here is derived from an EMBL/GenBank/DDBJ whole genome shotgun (WGS) entry which is preliminary data.</text>
</comment>
<protein>
    <submittedName>
        <fullName evidence="1">Uncharacterized protein</fullName>
    </submittedName>
</protein>
<sequence>MAVWVNCGVIKTAAQSNDSGIFFGQNIQNGWDSHAVTKTAAYFNMGDFSIASVAFTFFIDPDVIDAPIFDQDVKSPWAPMIQGV</sequence>
<organism evidence="1 2">
    <name type="scientific">Sulfoacidibacillus thermotolerans</name>
    <name type="common">Acidibacillus sulfuroxidans</name>
    <dbReference type="NCBI Taxonomy" id="1765684"/>
    <lineage>
        <taxon>Bacteria</taxon>
        <taxon>Bacillati</taxon>
        <taxon>Bacillota</taxon>
        <taxon>Bacilli</taxon>
        <taxon>Bacillales</taxon>
        <taxon>Alicyclobacillaceae</taxon>
        <taxon>Sulfoacidibacillus</taxon>
    </lineage>
</organism>
<evidence type="ECO:0000313" key="1">
    <source>
        <dbReference type="EMBL" id="PWI57610.1"/>
    </source>
</evidence>
<dbReference type="RefSeq" id="WP_109430544.1">
    <property type="nucleotide sequence ID" value="NZ_MPDK01000010.1"/>
</dbReference>
<gene>
    <name evidence="1" type="ORF">BM613_07380</name>
</gene>
<name>A0A2U3D8K0_SULT2</name>
<proteinExistence type="predicted"/>
<evidence type="ECO:0000313" key="2">
    <source>
        <dbReference type="Proteomes" id="UP000245380"/>
    </source>
</evidence>
<accession>A0A2U3D8K0</accession>
<dbReference type="EMBL" id="MPDK01000010">
    <property type="protein sequence ID" value="PWI57610.1"/>
    <property type="molecule type" value="Genomic_DNA"/>
</dbReference>
<reference evidence="1 2" key="1">
    <citation type="submission" date="2016-11" db="EMBL/GenBank/DDBJ databases">
        <title>Comparative genomics of Acidibacillus ferroxidans species.</title>
        <authorList>
            <person name="Oliveira G."/>
            <person name="Nunes G."/>
            <person name="Oliveira R."/>
            <person name="Araujo F."/>
            <person name="Salim A."/>
            <person name="Scholte L."/>
            <person name="Morais D."/>
            <person name="Nancucheo I."/>
            <person name="Johnson D.B."/>
            <person name="Grail B."/>
            <person name="Bittencourt J."/>
            <person name="Valadares R."/>
        </authorList>
    </citation>
    <scope>NUCLEOTIDE SEQUENCE [LARGE SCALE GENOMIC DNA]</scope>
    <source>
        <strain evidence="1 2">Y002</strain>
    </source>
</reference>
<dbReference type="OrthoDB" id="3001758at2"/>